<evidence type="ECO:0000313" key="2">
    <source>
        <dbReference type="EMBL" id="CAC5398727.1"/>
    </source>
</evidence>
<keyword evidence="3" id="KW-1185">Reference proteome</keyword>
<dbReference type="InterPro" id="IPR052055">
    <property type="entry name" value="Hepadnavirus_pol/RT"/>
</dbReference>
<reference evidence="2 3" key="1">
    <citation type="submission" date="2020-06" db="EMBL/GenBank/DDBJ databases">
        <authorList>
            <person name="Li R."/>
            <person name="Bekaert M."/>
        </authorList>
    </citation>
    <scope>NUCLEOTIDE SEQUENCE [LARGE SCALE GENOMIC DNA]</scope>
    <source>
        <strain evidence="3">wild</strain>
    </source>
</reference>
<protein>
    <recommendedName>
        <fullName evidence="4">RNase H type-1 domain-containing protein</fullName>
    </recommendedName>
</protein>
<dbReference type="AlphaFoldDB" id="A0A6J8CTN2"/>
<organism evidence="2 3">
    <name type="scientific">Mytilus coruscus</name>
    <name type="common">Sea mussel</name>
    <dbReference type="NCBI Taxonomy" id="42192"/>
    <lineage>
        <taxon>Eukaryota</taxon>
        <taxon>Metazoa</taxon>
        <taxon>Spiralia</taxon>
        <taxon>Lophotrochozoa</taxon>
        <taxon>Mollusca</taxon>
        <taxon>Bivalvia</taxon>
        <taxon>Autobranchia</taxon>
        <taxon>Pteriomorphia</taxon>
        <taxon>Mytilida</taxon>
        <taxon>Mytiloidea</taxon>
        <taxon>Mytilidae</taxon>
        <taxon>Mytilinae</taxon>
        <taxon>Mytilus</taxon>
    </lineage>
</organism>
<feature type="region of interest" description="Disordered" evidence="1">
    <location>
        <begin position="1"/>
        <end position="31"/>
    </location>
</feature>
<evidence type="ECO:0000256" key="1">
    <source>
        <dbReference type="SAM" id="MobiDB-lite"/>
    </source>
</evidence>
<gene>
    <name evidence="2" type="ORF">MCOR_33069</name>
</gene>
<feature type="region of interest" description="Disordered" evidence="1">
    <location>
        <begin position="63"/>
        <end position="83"/>
    </location>
</feature>
<proteinExistence type="predicted"/>
<dbReference type="InterPro" id="IPR036397">
    <property type="entry name" value="RNaseH_sf"/>
</dbReference>
<dbReference type="CDD" id="cd09275">
    <property type="entry name" value="RNase_HI_RT_DIRS1"/>
    <property type="match status" value="1"/>
</dbReference>
<name>A0A6J8CTN2_MYTCO</name>
<dbReference type="GO" id="GO:0003676">
    <property type="term" value="F:nucleic acid binding"/>
    <property type="evidence" value="ECO:0007669"/>
    <property type="project" value="InterPro"/>
</dbReference>
<dbReference type="OrthoDB" id="6135106at2759"/>
<dbReference type="Gene3D" id="3.30.420.10">
    <property type="entry name" value="Ribonuclease H-like superfamily/Ribonuclease H"/>
    <property type="match status" value="1"/>
</dbReference>
<evidence type="ECO:0000313" key="3">
    <source>
        <dbReference type="Proteomes" id="UP000507470"/>
    </source>
</evidence>
<dbReference type="Proteomes" id="UP000507470">
    <property type="component" value="Unassembled WGS sequence"/>
</dbReference>
<accession>A0A6J8CTN2</accession>
<feature type="compositionally biased region" description="Basic and acidic residues" evidence="1">
    <location>
        <begin position="68"/>
        <end position="77"/>
    </location>
</feature>
<dbReference type="PANTHER" id="PTHR33050:SF7">
    <property type="entry name" value="RIBONUCLEASE H"/>
    <property type="match status" value="1"/>
</dbReference>
<sequence>MPSNSKSSMGNSKTIGKNNRQTSFNNASYNSSKSTMQIPAVITNKIVGRRQILRNKNTTFKRGPRRIGMVDKPDRSIKRSGYHIGHPRHGYNHRCIKQRLGADCGNISTGGQWGFHELEYHINLKELLAALLGLKVFTKSAKCLAVHMRVDNTTAVAYINKIGDTKSGTLIQMVKEIWMWCKEREITLTAKHLPGISNHLADWESRNMSDTSDWMVDRDIFSQVIKS</sequence>
<dbReference type="EMBL" id="CACVKT020005968">
    <property type="protein sequence ID" value="CAC5398727.1"/>
    <property type="molecule type" value="Genomic_DNA"/>
</dbReference>
<dbReference type="PANTHER" id="PTHR33050">
    <property type="entry name" value="REVERSE TRANSCRIPTASE DOMAIN-CONTAINING PROTEIN"/>
    <property type="match status" value="1"/>
</dbReference>
<evidence type="ECO:0008006" key="4">
    <source>
        <dbReference type="Google" id="ProtNLM"/>
    </source>
</evidence>